<protein>
    <submittedName>
        <fullName evidence="4">ETS domain-containing protein</fullName>
    </submittedName>
</protein>
<dbReference type="EMBL" id="WIXE01022437">
    <property type="protein sequence ID" value="KAK5967464.1"/>
    <property type="molecule type" value="Genomic_DNA"/>
</dbReference>
<dbReference type="InterPro" id="IPR000418">
    <property type="entry name" value="Ets_dom"/>
</dbReference>
<organism evidence="4 6">
    <name type="scientific">Trichostrongylus colubriformis</name>
    <name type="common">Black scour worm</name>
    <dbReference type="NCBI Taxonomy" id="6319"/>
    <lineage>
        <taxon>Eukaryota</taxon>
        <taxon>Metazoa</taxon>
        <taxon>Ecdysozoa</taxon>
        <taxon>Nematoda</taxon>
        <taxon>Chromadorea</taxon>
        <taxon>Rhabditida</taxon>
        <taxon>Rhabditina</taxon>
        <taxon>Rhabditomorpha</taxon>
        <taxon>Strongyloidea</taxon>
        <taxon>Trichostrongylidae</taxon>
        <taxon>Trichostrongylus</taxon>
    </lineage>
</organism>
<feature type="domain" description="ETS" evidence="3">
    <location>
        <begin position="147"/>
        <end position="207"/>
    </location>
</feature>
<gene>
    <name evidence="5" type="ORF">GCK32_005941</name>
    <name evidence="4" type="ORF">GCK32_006096</name>
</gene>
<proteinExistence type="inferred from homology"/>
<comment type="caution">
    <text evidence="4">The sequence shown here is derived from an EMBL/GenBank/DDBJ whole genome shotgun (WGS) entry which is preliminary data.</text>
</comment>
<feature type="compositionally biased region" description="Polar residues" evidence="2">
    <location>
        <begin position="34"/>
        <end position="50"/>
    </location>
</feature>
<dbReference type="AlphaFoldDB" id="A0AAN8F213"/>
<name>A0AAN8F213_TRICO</name>
<dbReference type="SUPFAM" id="SSF46785">
    <property type="entry name" value="Winged helix' DNA-binding domain"/>
    <property type="match status" value="1"/>
</dbReference>
<evidence type="ECO:0000313" key="5">
    <source>
        <dbReference type="EMBL" id="KAK5971756.1"/>
    </source>
</evidence>
<dbReference type="GO" id="GO:0043565">
    <property type="term" value="F:sequence-specific DNA binding"/>
    <property type="evidence" value="ECO:0007669"/>
    <property type="project" value="InterPro"/>
</dbReference>
<dbReference type="Proteomes" id="UP001331761">
    <property type="component" value="Unassembled WGS sequence"/>
</dbReference>
<dbReference type="InterPro" id="IPR036390">
    <property type="entry name" value="WH_DNA-bd_sf"/>
</dbReference>
<evidence type="ECO:0000313" key="4">
    <source>
        <dbReference type="EMBL" id="KAK5967464.1"/>
    </source>
</evidence>
<keyword evidence="6" id="KW-1185">Reference proteome</keyword>
<evidence type="ECO:0000256" key="2">
    <source>
        <dbReference type="SAM" id="MobiDB-lite"/>
    </source>
</evidence>
<reference evidence="4 6" key="1">
    <citation type="submission" date="2019-10" db="EMBL/GenBank/DDBJ databases">
        <title>Assembly and Annotation for the nematode Trichostrongylus colubriformis.</title>
        <authorList>
            <person name="Martin J."/>
        </authorList>
    </citation>
    <scope>NUCLEOTIDE SEQUENCE [LARGE SCALE GENOMIC DNA]</scope>
    <source>
        <strain evidence="4">G859</strain>
        <tissue evidence="4">Whole worm</tissue>
    </source>
</reference>
<sequence length="240" mass="27072">MPTHFENSCPYSFSYFPPSAKDCLTSPSITPNGSCSSPNTHVTSPLSVTIPSPPPSDDRSMQGTDSLLLCALPKTEPELRTWSVFQGDSSSSCPNKENFFKKENEFETALCHDVSPTHKKLGKRKIWKAKPELMEKLCLKNSRSAIMLQLLVDLLSNGHHRDIVDWTGRQPLEFTIHNRKSLTAMWNSITGKEDSFMAISCIMRAMGNERVWASNGKHIRLISWTSAYTYRFFSDYEVVG</sequence>
<evidence type="ECO:0000256" key="1">
    <source>
        <dbReference type="ARBA" id="ARBA00005562"/>
    </source>
</evidence>
<dbReference type="GO" id="GO:0003700">
    <property type="term" value="F:DNA-binding transcription factor activity"/>
    <property type="evidence" value="ECO:0007669"/>
    <property type="project" value="InterPro"/>
</dbReference>
<evidence type="ECO:0000259" key="3">
    <source>
        <dbReference type="Pfam" id="PF00178"/>
    </source>
</evidence>
<dbReference type="Pfam" id="PF00178">
    <property type="entry name" value="Ets"/>
    <property type="match status" value="1"/>
</dbReference>
<comment type="similarity">
    <text evidence="1">Belongs to the ETS family.</text>
</comment>
<accession>A0AAN8F213</accession>
<feature type="region of interest" description="Disordered" evidence="2">
    <location>
        <begin position="34"/>
        <end position="62"/>
    </location>
</feature>
<dbReference type="Gene3D" id="1.10.10.10">
    <property type="entry name" value="Winged helix-like DNA-binding domain superfamily/Winged helix DNA-binding domain"/>
    <property type="match status" value="1"/>
</dbReference>
<dbReference type="InterPro" id="IPR036388">
    <property type="entry name" value="WH-like_DNA-bd_sf"/>
</dbReference>
<dbReference type="EMBL" id="WIXE01017422">
    <property type="protein sequence ID" value="KAK5971756.1"/>
    <property type="molecule type" value="Genomic_DNA"/>
</dbReference>
<evidence type="ECO:0000313" key="6">
    <source>
        <dbReference type="Proteomes" id="UP001331761"/>
    </source>
</evidence>